<dbReference type="PANTHER" id="PTHR28635:SF1">
    <property type="entry name" value="TRANSMEMBRANE INNER EAR EXPRESSED PROTEIN"/>
    <property type="match status" value="1"/>
</dbReference>
<feature type="region of interest" description="Disordered" evidence="1">
    <location>
        <begin position="151"/>
        <end position="183"/>
    </location>
</feature>
<dbReference type="Proteomes" id="UP000472277">
    <property type="component" value="Chromosome 21"/>
</dbReference>
<evidence type="ECO:0000256" key="1">
    <source>
        <dbReference type="SAM" id="MobiDB-lite"/>
    </source>
</evidence>
<dbReference type="Pfam" id="PF16038">
    <property type="entry name" value="TMIE"/>
    <property type="match status" value="1"/>
</dbReference>
<feature type="compositionally biased region" description="Polar residues" evidence="1">
    <location>
        <begin position="151"/>
        <end position="164"/>
    </location>
</feature>
<accession>A0A673XZW3</accession>
<reference evidence="2" key="2">
    <citation type="submission" date="2025-09" db="UniProtKB">
        <authorList>
            <consortium name="Ensembl"/>
        </authorList>
    </citation>
    <scope>IDENTIFICATION</scope>
</reference>
<proteinExistence type="predicted"/>
<reference evidence="2" key="1">
    <citation type="submission" date="2025-08" db="UniProtKB">
        <authorList>
            <consortium name="Ensembl"/>
        </authorList>
    </citation>
    <scope>IDENTIFICATION</scope>
</reference>
<dbReference type="Ensembl" id="ENSSTUT00000029093.1">
    <property type="protein sequence ID" value="ENSSTUP00000027791.1"/>
    <property type="gene ID" value="ENSSTUG00000012072.1"/>
</dbReference>
<dbReference type="PANTHER" id="PTHR28635">
    <property type="entry name" value="TRANSMEMBRANE INNER EAR EXPRESSED PROTEIN"/>
    <property type="match status" value="1"/>
</dbReference>
<evidence type="ECO:0000313" key="3">
    <source>
        <dbReference type="Proteomes" id="UP000472277"/>
    </source>
</evidence>
<organism evidence="2 3">
    <name type="scientific">Salmo trutta</name>
    <name type="common">Brown trout</name>
    <dbReference type="NCBI Taxonomy" id="8032"/>
    <lineage>
        <taxon>Eukaryota</taxon>
        <taxon>Metazoa</taxon>
        <taxon>Chordata</taxon>
        <taxon>Craniata</taxon>
        <taxon>Vertebrata</taxon>
        <taxon>Euteleostomi</taxon>
        <taxon>Actinopterygii</taxon>
        <taxon>Neopterygii</taxon>
        <taxon>Teleostei</taxon>
        <taxon>Protacanthopterygii</taxon>
        <taxon>Salmoniformes</taxon>
        <taxon>Salmonidae</taxon>
        <taxon>Salmoninae</taxon>
        <taxon>Salmo</taxon>
    </lineage>
</organism>
<dbReference type="GeneTree" id="ENSGT00940000164845"/>
<dbReference type="InParanoid" id="A0A673XZW3"/>
<protein>
    <submittedName>
        <fullName evidence="2">Transmembrane inner ear</fullName>
    </submittedName>
</protein>
<dbReference type="AlphaFoldDB" id="A0A673XZW3"/>
<dbReference type="GO" id="GO:0042472">
    <property type="term" value="P:inner ear morphogenesis"/>
    <property type="evidence" value="ECO:0007669"/>
    <property type="project" value="TreeGrafter"/>
</dbReference>
<dbReference type="InterPro" id="IPR032006">
    <property type="entry name" value="TMIE"/>
</dbReference>
<dbReference type="GO" id="GO:0007605">
    <property type="term" value="P:sensory perception of sound"/>
    <property type="evidence" value="ECO:0007669"/>
    <property type="project" value="TreeGrafter"/>
</dbReference>
<name>A0A673XZW3_SALTR</name>
<sequence>PSIIQDHCGPVQGSLQRNHPAQPPSQAGRRKERREGARSCSLQGERKVENNGSQGTAFFLSSSPASAAGLGASAALLHLHCILPGPRPRVITLCCIFKCRIPRTKKEIEARHAQRVAAKDYANTLETVPPLNELTEIPGALLDTSSLPTVSEQVEARSASSSQLPVVREEEELTGPLTQPETG</sequence>
<evidence type="ECO:0000313" key="2">
    <source>
        <dbReference type="Ensembl" id="ENSSTUP00000027791.1"/>
    </source>
</evidence>
<feature type="region of interest" description="Disordered" evidence="1">
    <location>
        <begin position="1"/>
        <end position="51"/>
    </location>
</feature>
<keyword evidence="3" id="KW-1185">Reference proteome</keyword>